<keyword evidence="2" id="KW-1185">Reference proteome</keyword>
<name>A0ACB6Z5T9_THEGA</name>
<reference evidence="1" key="1">
    <citation type="submission" date="2019-10" db="EMBL/GenBank/DDBJ databases">
        <authorList>
            <consortium name="DOE Joint Genome Institute"/>
            <person name="Kuo A."/>
            <person name="Miyauchi S."/>
            <person name="Kiss E."/>
            <person name="Drula E."/>
            <person name="Kohler A."/>
            <person name="Sanchez-Garcia M."/>
            <person name="Andreopoulos B."/>
            <person name="Barry K.W."/>
            <person name="Bonito G."/>
            <person name="Buee M."/>
            <person name="Carver A."/>
            <person name="Chen C."/>
            <person name="Cichocki N."/>
            <person name="Clum A."/>
            <person name="Culley D."/>
            <person name="Crous P.W."/>
            <person name="Fauchery L."/>
            <person name="Girlanda M."/>
            <person name="Hayes R."/>
            <person name="Keri Z."/>
            <person name="Labutti K."/>
            <person name="Lipzen A."/>
            <person name="Lombard V."/>
            <person name="Magnuson J."/>
            <person name="Maillard F."/>
            <person name="Morin E."/>
            <person name="Murat C."/>
            <person name="Nolan M."/>
            <person name="Ohm R."/>
            <person name="Pangilinan J."/>
            <person name="Pereira M."/>
            <person name="Perotto S."/>
            <person name="Peter M."/>
            <person name="Riley R."/>
            <person name="Sitrit Y."/>
            <person name="Stielow B."/>
            <person name="Szollosi G."/>
            <person name="Zifcakova L."/>
            <person name="Stursova M."/>
            <person name="Spatafora J.W."/>
            <person name="Tedersoo L."/>
            <person name="Vaario L.-M."/>
            <person name="Yamada A."/>
            <person name="Yan M."/>
            <person name="Wang P."/>
            <person name="Xu J."/>
            <person name="Bruns T."/>
            <person name="Baldrian P."/>
            <person name="Vilgalys R."/>
            <person name="Henrissat B."/>
            <person name="Grigoriev I.V."/>
            <person name="Hibbett D."/>
            <person name="Nagy L.G."/>
            <person name="Martin F.M."/>
        </authorList>
    </citation>
    <scope>NUCLEOTIDE SEQUENCE</scope>
    <source>
        <strain evidence="1">P2</strain>
    </source>
</reference>
<proteinExistence type="predicted"/>
<reference evidence="1" key="2">
    <citation type="journal article" date="2020" name="Nat. Commun.">
        <title>Large-scale genome sequencing of mycorrhizal fungi provides insights into the early evolution of symbiotic traits.</title>
        <authorList>
            <person name="Miyauchi S."/>
            <person name="Kiss E."/>
            <person name="Kuo A."/>
            <person name="Drula E."/>
            <person name="Kohler A."/>
            <person name="Sanchez-Garcia M."/>
            <person name="Morin E."/>
            <person name="Andreopoulos B."/>
            <person name="Barry K.W."/>
            <person name="Bonito G."/>
            <person name="Buee M."/>
            <person name="Carver A."/>
            <person name="Chen C."/>
            <person name="Cichocki N."/>
            <person name="Clum A."/>
            <person name="Culley D."/>
            <person name="Crous P.W."/>
            <person name="Fauchery L."/>
            <person name="Girlanda M."/>
            <person name="Hayes R.D."/>
            <person name="Keri Z."/>
            <person name="LaButti K."/>
            <person name="Lipzen A."/>
            <person name="Lombard V."/>
            <person name="Magnuson J."/>
            <person name="Maillard F."/>
            <person name="Murat C."/>
            <person name="Nolan M."/>
            <person name="Ohm R.A."/>
            <person name="Pangilinan J."/>
            <person name="Pereira M.F."/>
            <person name="Perotto S."/>
            <person name="Peter M."/>
            <person name="Pfister S."/>
            <person name="Riley R."/>
            <person name="Sitrit Y."/>
            <person name="Stielow J.B."/>
            <person name="Szollosi G."/>
            <person name="Zifcakova L."/>
            <person name="Stursova M."/>
            <person name="Spatafora J.W."/>
            <person name="Tedersoo L."/>
            <person name="Vaario L.M."/>
            <person name="Yamada A."/>
            <person name="Yan M."/>
            <person name="Wang P."/>
            <person name="Xu J."/>
            <person name="Bruns T."/>
            <person name="Baldrian P."/>
            <person name="Vilgalys R."/>
            <person name="Dunand C."/>
            <person name="Henrissat B."/>
            <person name="Grigoriev I.V."/>
            <person name="Hibbett D."/>
            <person name="Nagy L.G."/>
            <person name="Martin F.M."/>
        </authorList>
    </citation>
    <scope>NUCLEOTIDE SEQUENCE</scope>
    <source>
        <strain evidence="1">P2</strain>
    </source>
</reference>
<gene>
    <name evidence="1" type="ORF">BDM02DRAFT_3190371</name>
</gene>
<evidence type="ECO:0000313" key="2">
    <source>
        <dbReference type="Proteomes" id="UP000886501"/>
    </source>
</evidence>
<dbReference type="Proteomes" id="UP000886501">
    <property type="component" value="Unassembled WGS sequence"/>
</dbReference>
<dbReference type="EMBL" id="MU118125">
    <property type="protein sequence ID" value="KAF9644663.1"/>
    <property type="molecule type" value="Genomic_DNA"/>
</dbReference>
<comment type="caution">
    <text evidence="1">The sequence shown here is derived from an EMBL/GenBank/DDBJ whole genome shotgun (WGS) entry which is preliminary data.</text>
</comment>
<protein>
    <submittedName>
        <fullName evidence="1">Uncharacterized protein</fullName>
    </submittedName>
</protein>
<accession>A0ACB6Z5T9</accession>
<organism evidence="1 2">
    <name type="scientific">Thelephora ganbajun</name>
    <name type="common">Ganba fungus</name>
    <dbReference type="NCBI Taxonomy" id="370292"/>
    <lineage>
        <taxon>Eukaryota</taxon>
        <taxon>Fungi</taxon>
        <taxon>Dikarya</taxon>
        <taxon>Basidiomycota</taxon>
        <taxon>Agaricomycotina</taxon>
        <taxon>Agaricomycetes</taxon>
        <taxon>Thelephorales</taxon>
        <taxon>Thelephoraceae</taxon>
        <taxon>Thelephora</taxon>
    </lineage>
</organism>
<sequence>MSSPIYPGFIEDLSPEDLQNLSEIDAAVSQSSYPVNSLRPSQPGKIHAEGLQTSQPTRDKRRTSEPGSEANNHLVATQVVSTSVQPTSSGGIRSGPSVPATVGFTSVRAIAGNMTNDYCRSPSPEGPPEQDYDSWFDTSSTDIPAFVGFQSASTVNGTGPVGFTSAGNGTSFLPSEAALQGVKKRMRDWEADFEEEFSYIRPPTFQTGVTSPRRPVTPPRPSLDSDKNPTPPTPPSQQISPQHATFTRSAKQKPFKPPLLSNKTNLTNTVPASPSNAAHSKGPVPQFKPPLLSSTSASTLPKPSTPSRTTSDSAFRTPGRLGGVHRPGSAKRFTTPFKPGMRPGEPGRARLQKDQEEKRLQEQQKDQVFQIQMHSPPRKPVYDVAPSLKSPSRSRTEKERAKGHRFFDPTSPPNRKTLATCGKVPQSYSGDELESMGINIAEMRQITPETAIHYSFYSPSGPLGPTAALEALQNAGCTLATEDWVYNHWGLILWKQAGMLCFDPTEARRWSWEETIKQLLHRYERELQGGSRPPFKLIVAGDSPPSSPMVLCVSKVNRMEGQRNPDGTVEDVPELELTDGWYKLRAEVDAPLTRAIRRGAIRVGRKIGVVDAKLVSDRKEPSEILEAYDSVKLSLSGNSTHLAPWHAKLGFRRCASVCTLNSLTSDGGNIAMMKHHIEKVYPVAYLEFVQEEDGKRRRIGPMGEKEEMAARDAWQAKRDTEAVKLRSELEARISTLEGYADRMDVKFGDRFILGEDDTCPEIVEDFYEQLEGFSHSQSIHSQSKAFNVLSGVTAKYAGWLSRIIRENIAKDKEKAKDEIESELNALCPLRNVKDFRVVIARDARTDRKPANRTAQITVWNVMSLAFEEGGDRGDFKVGQTFLVSNLFPNQPGSWMNPSTNADGLVYLATGRRTHWTPCR</sequence>
<evidence type="ECO:0000313" key="1">
    <source>
        <dbReference type="EMBL" id="KAF9644663.1"/>
    </source>
</evidence>